<evidence type="ECO:0000256" key="1">
    <source>
        <dbReference type="SAM" id="MobiDB-lite"/>
    </source>
</evidence>
<evidence type="ECO:0000313" key="2">
    <source>
        <dbReference type="EMBL" id="QJI53488.1"/>
    </source>
</evidence>
<proteinExistence type="predicted"/>
<feature type="region of interest" description="Disordered" evidence="1">
    <location>
        <begin position="44"/>
        <end position="65"/>
    </location>
</feature>
<sequence length="375" mass="42649">MERVVTRRPGGWRNPRRGPWRAVDPRAIWRQQRASGFVQRLPELPENRGRRPMRTPTPTDDGLPAERVPEWLINVEPRTVDVGVPFEEAVWQSEIATQTPREASAQFGVVPAMATQTNEEVAAQIGGVPGVCTQTPNHTQVQTTETPAIATQTKSHQHAGLQADVPADRFQQTGEGDPVLSAPFPNLQFAPRYRVMFRGRKQFHALNRLPLEEGDRLPMFAYEPKQPKLAPIISKTGPCSRRKLLKDFETDSDLVYVLKMDAAFQQRSVSLLLQLKQKARKWLAGWDMSAYTSQQIYEMAMKAIGQAMLVDEWEEKIRALLHMREERKYVRPAQNSFLVAGKTGSNDGSCLDRQRGKRTACWGVLWRRLTRATRF</sequence>
<organism evidence="2">
    <name type="scientific">Riboviria sp</name>
    <dbReference type="NCBI Taxonomy" id="2585031"/>
    <lineage>
        <taxon>Viruses</taxon>
        <taxon>Riboviria</taxon>
    </lineage>
</organism>
<accession>A0A6M3YPI3</accession>
<feature type="region of interest" description="Disordered" evidence="1">
    <location>
        <begin position="1"/>
        <end position="24"/>
    </location>
</feature>
<dbReference type="EMBL" id="MN933894">
    <property type="protein sequence ID" value="QJI53488.1"/>
    <property type="molecule type" value="Genomic_RNA"/>
</dbReference>
<protein>
    <submittedName>
        <fullName evidence="2">Uncharacterized protein</fullName>
    </submittedName>
</protein>
<reference evidence="2" key="1">
    <citation type="submission" date="2020-01" db="EMBL/GenBank/DDBJ databases">
        <title>Viral genomes from wild and zoo birds in China.</title>
        <authorList>
            <person name="Zhao M."/>
            <person name="Shan L.T."/>
            <person name="Yang X.S."/>
            <person name="Zhang W."/>
        </authorList>
    </citation>
    <scope>NUCLEOTIDE SEQUENCE</scope>
    <source>
        <strain evidence="2">Wpk049shi05</strain>
    </source>
</reference>
<name>A0A6M3YPI3_9VIRU</name>